<dbReference type="KEGG" id="cil:EG358_14880"/>
<sequence length="227" mass="26970">MLKYYRINYSVDQDKTGCKEAQIYDFYNKSLIKESEIKKYNDNRKNRFIDTSQINIDNFALNAEANLTDVLNSNYLFLDGFFISNKLKILFENSIIKNCMFLNTSLYKYKNLIKDYYFFNVIDTENIDYTKTIFRVDSTLVSWRDGGKEIVINNKEELFEKGWEVVLDDATKTILPKKAYINQYTDILRFANSHLIYCSALLRQKIEEEKLTGIVFEETDIEFYLNE</sequence>
<dbReference type="OrthoDB" id="1274239at2"/>
<evidence type="ECO:0000313" key="3">
    <source>
        <dbReference type="Proteomes" id="UP000185725"/>
    </source>
</evidence>
<gene>
    <name evidence="2" type="ORF">NCTC13560_00222</name>
    <name evidence="1" type="ORF">SAMN05421682_106218</name>
</gene>
<keyword evidence="3" id="KW-1185">Reference proteome</keyword>
<reference evidence="2 4" key="2">
    <citation type="submission" date="2018-06" db="EMBL/GenBank/DDBJ databases">
        <authorList>
            <consortium name="Pathogen Informatics"/>
            <person name="Doyle S."/>
        </authorList>
    </citation>
    <scope>NUCLEOTIDE SEQUENCE [LARGE SCALE GENOMIC DNA]</scope>
    <source>
        <strain evidence="2 4">NCTC13560</strain>
    </source>
</reference>
<accession>A0A381F4E8</accession>
<protein>
    <submittedName>
        <fullName evidence="2">Uncharacterized protein</fullName>
    </submittedName>
</protein>
<dbReference type="AlphaFoldDB" id="A0A381F4E8"/>
<name>A0A381F4E8_9FLAO</name>
<evidence type="ECO:0000313" key="2">
    <source>
        <dbReference type="EMBL" id="SUX41425.1"/>
    </source>
</evidence>
<reference evidence="1 3" key="1">
    <citation type="submission" date="2017-01" db="EMBL/GenBank/DDBJ databases">
        <authorList>
            <person name="Varghese N."/>
            <person name="Submissions S."/>
        </authorList>
    </citation>
    <scope>NUCLEOTIDE SEQUENCE [LARGE SCALE GENOMIC DNA]</scope>
    <source>
        <strain evidence="1 3">ATCC 27950</strain>
    </source>
</reference>
<dbReference type="Proteomes" id="UP000255231">
    <property type="component" value="Unassembled WGS sequence"/>
</dbReference>
<dbReference type="Proteomes" id="UP000185725">
    <property type="component" value="Unassembled WGS sequence"/>
</dbReference>
<evidence type="ECO:0000313" key="1">
    <source>
        <dbReference type="EMBL" id="SIQ60557.1"/>
    </source>
</evidence>
<organism evidence="2 4">
    <name type="scientific">Chryseobacterium indoltheticum</name>
    <dbReference type="NCBI Taxonomy" id="254"/>
    <lineage>
        <taxon>Bacteria</taxon>
        <taxon>Pseudomonadati</taxon>
        <taxon>Bacteroidota</taxon>
        <taxon>Flavobacteriia</taxon>
        <taxon>Flavobacteriales</taxon>
        <taxon>Weeksellaceae</taxon>
        <taxon>Chryseobacterium group</taxon>
        <taxon>Chryseobacterium</taxon>
    </lineage>
</organism>
<dbReference type="RefSeq" id="WP_076560872.1">
    <property type="nucleotide sequence ID" value="NZ_CP033929.1"/>
</dbReference>
<evidence type="ECO:0000313" key="4">
    <source>
        <dbReference type="Proteomes" id="UP000255231"/>
    </source>
</evidence>
<dbReference type="EMBL" id="UFVS01000001">
    <property type="protein sequence ID" value="SUX41425.1"/>
    <property type="molecule type" value="Genomic_DNA"/>
</dbReference>
<dbReference type="GeneID" id="303674993"/>
<proteinExistence type="predicted"/>
<dbReference type="EMBL" id="FTMF01000006">
    <property type="protein sequence ID" value="SIQ60557.1"/>
    <property type="molecule type" value="Genomic_DNA"/>
</dbReference>